<evidence type="ECO:0000256" key="7">
    <source>
        <dbReference type="ARBA" id="ARBA00022776"/>
    </source>
</evidence>
<dbReference type="SUPFAM" id="SSF52540">
    <property type="entry name" value="P-loop containing nucleoside triphosphate hydrolases"/>
    <property type="match status" value="2"/>
</dbReference>
<dbReference type="InterPro" id="IPR047149">
    <property type="entry name" value="KIF11-like"/>
</dbReference>
<reference evidence="18" key="1">
    <citation type="journal article" date="2012" name="PLoS Negl. Trop. Dis.">
        <title>A systematically improved high quality genome and transcriptome of the human blood fluke Schistosoma mansoni.</title>
        <authorList>
            <person name="Protasio A.V."/>
            <person name="Tsai I.J."/>
            <person name="Babbage A."/>
            <person name="Nichol S."/>
            <person name="Hunt M."/>
            <person name="Aslett M.A."/>
            <person name="De Silva N."/>
            <person name="Velarde G.S."/>
            <person name="Anderson T.J."/>
            <person name="Clark R.C."/>
            <person name="Davidson C."/>
            <person name="Dillon G.P."/>
            <person name="Holroyd N.E."/>
            <person name="LoVerde P.T."/>
            <person name="Lloyd C."/>
            <person name="McQuillan J."/>
            <person name="Oliveira G."/>
            <person name="Otto T.D."/>
            <person name="Parker-Manuel S.J."/>
            <person name="Quail M.A."/>
            <person name="Wilson R.A."/>
            <person name="Zerlotini A."/>
            <person name="Dunne D.W."/>
            <person name="Berriman M."/>
        </authorList>
    </citation>
    <scope>NUCLEOTIDE SEQUENCE [LARGE SCALE GENOMIC DNA]</scope>
    <source>
        <strain evidence="18">Puerto Rican</strain>
    </source>
</reference>
<dbReference type="GO" id="GO:0005524">
    <property type="term" value="F:ATP binding"/>
    <property type="evidence" value="ECO:0007669"/>
    <property type="project" value="UniProtKB-UniRule"/>
</dbReference>
<dbReference type="GO" id="GO:0008574">
    <property type="term" value="F:plus-end-directed microtubule motor activity"/>
    <property type="evidence" value="ECO:0007669"/>
    <property type="project" value="TreeGrafter"/>
</dbReference>
<dbReference type="WBParaSite" id="Smp_334160.2">
    <property type="protein sequence ID" value="Smp_334160.2"/>
    <property type="gene ID" value="Smp_334160"/>
</dbReference>
<keyword evidence="3" id="KW-0597">Phosphoprotein</keyword>
<evidence type="ECO:0000256" key="6">
    <source>
        <dbReference type="ARBA" id="ARBA00022741"/>
    </source>
</evidence>
<keyword evidence="10 14" id="KW-0505">Motor protein</keyword>
<proteinExistence type="inferred from homology"/>
<dbReference type="GO" id="GO:0007018">
    <property type="term" value="P:microtubule-based movement"/>
    <property type="evidence" value="ECO:0007669"/>
    <property type="project" value="InterPro"/>
</dbReference>
<dbReference type="Pfam" id="PF13931">
    <property type="entry name" value="Microtub_bind"/>
    <property type="match status" value="1"/>
</dbReference>
<accession>A0A5K4F8Z0</accession>
<evidence type="ECO:0000256" key="2">
    <source>
        <dbReference type="ARBA" id="ARBA00022490"/>
    </source>
</evidence>
<dbReference type="ExpressionAtlas" id="A0A5K4F8Z0">
    <property type="expression patterns" value="baseline and differential"/>
</dbReference>
<dbReference type="STRING" id="6183.A0A5K4F8Z0"/>
<dbReference type="GO" id="GO:0005634">
    <property type="term" value="C:nucleus"/>
    <property type="evidence" value="ECO:0007669"/>
    <property type="project" value="TreeGrafter"/>
</dbReference>
<feature type="domain" description="Kinesin motor" evidence="17">
    <location>
        <begin position="9"/>
        <end position="352"/>
    </location>
</feature>
<feature type="binding site" evidence="14">
    <location>
        <begin position="89"/>
        <end position="96"/>
    </location>
    <ligand>
        <name>ATP</name>
        <dbReference type="ChEBI" id="CHEBI:30616"/>
    </ligand>
</feature>
<dbReference type="AlphaFoldDB" id="A0A5K4F8Z0"/>
<feature type="coiled-coil region" evidence="15">
    <location>
        <begin position="468"/>
        <end position="574"/>
    </location>
</feature>
<evidence type="ECO:0000256" key="9">
    <source>
        <dbReference type="ARBA" id="ARBA00023054"/>
    </source>
</evidence>
<evidence type="ECO:0000256" key="1">
    <source>
        <dbReference type="ARBA" id="ARBA00004245"/>
    </source>
</evidence>
<dbReference type="GO" id="GO:0072686">
    <property type="term" value="C:mitotic spindle"/>
    <property type="evidence" value="ECO:0007669"/>
    <property type="project" value="TreeGrafter"/>
</dbReference>
<evidence type="ECO:0000256" key="13">
    <source>
        <dbReference type="ARBA" id="ARBA00034704"/>
    </source>
</evidence>
<evidence type="ECO:0000256" key="4">
    <source>
        <dbReference type="ARBA" id="ARBA00022618"/>
    </source>
</evidence>
<evidence type="ECO:0000256" key="12">
    <source>
        <dbReference type="ARBA" id="ARBA00023306"/>
    </source>
</evidence>
<dbReference type="InterPro" id="IPR001752">
    <property type="entry name" value="Kinesin_motor_dom"/>
</dbReference>
<keyword evidence="9 15" id="KW-0175">Coiled coil</keyword>
<dbReference type="GO" id="GO:0090307">
    <property type="term" value="P:mitotic spindle assembly"/>
    <property type="evidence" value="ECO:0007669"/>
    <property type="project" value="TreeGrafter"/>
</dbReference>
<evidence type="ECO:0000256" key="16">
    <source>
        <dbReference type="SAM" id="MobiDB-lite"/>
    </source>
</evidence>
<evidence type="ECO:0000259" key="17">
    <source>
        <dbReference type="PROSITE" id="PS50067"/>
    </source>
</evidence>
<evidence type="ECO:0000256" key="15">
    <source>
        <dbReference type="SAM" id="Coils"/>
    </source>
</evidence>
<feature type="coiled-coil region" evidence="15">
    <location>
        <begin position="805"/>
        <end position="836"/>
    </location>
</feature>
<evidence type="ECO:0000256" key="11">
    <source>
        <dbReference type="ARBA" id="ARBA00023212"/>
    </source>
</evidence>
<evidence type="ECO:0000256" key="8">
    <source>
        <dbReference type="ARBA" id="ARBA00022840"/>
    </source>
</evidence>
<name>A0A5K4F8Z0_SCHMA</name>
<dbReference type="Gene3D" id="3.40.850.10">
    <property type="entry name" value="Kinesin motor domain"/>
    <property type="match status" value="2"/>
</dbReference>
<feature type="region of interest" description="Disordered" evidence="16">
    <location>
        <begin position="1135"/>
        <end position="1166"/>
    </location>
</feature>
<dbReference type="InterPro" id="IPR025901">
    <property type="entry name" value="Kinesin-assoc_MT-bd_dom"/>
</dbReference>
<keyword evidence="18" id="KW-1185">Reference proteome</keyword>
<dbReference type="GO" id="GO:0051301">
    <property type="term" value="P:cell division"/>
    <property type="evidence" value="ECO:0007669"/>
    <property type="project" value="UniProtKB-KW"/>
</dbReference>
<comment type="caution">
    <text evidence="14">Lacks conserved residue(s) required for the propagation of feature annotation.</text>
</comment>
<keyword evidence="12" id="KW-0131">Cell cycle</keyword>
<dbReference type="FunFam" id="3.40.850.10:FF:000019">
    <property type="entry name" value="Kinesin-like protein KIN-5D"/>
    <property type="match status" value="1"/>
</dbReference>
<evidence type="ECO:0000256" key="3">
    <source>
        <dbReference type="ARBA" id="ARBA00022553"/>
    </source>
</evidence>
<evidence type="ECO:0000256" key="5">
    <source>
        <dbReference type="ARBA" id="ARBA00022701"/>
    </source>
</evidence>
<dbReference type="PANTHER" id="PTHR47970:SF12">
    <property type="entry name" value="KINESIN FAMILY MEMBER 11"/>
    <property type="match status" value="1"/>
</dbReference>
<dbReference type="GO" id="GO:0051231">
    <property type="term" value="P:spindle elongation"/>
    <property type="evidence" value="ECO:0007669"/>
    <property type="project" value="TreeGrafter"/>
</dbReference>
<dbReference type="SMART" id="SM00129">
    <property type="entry name" value="KISc"/>
    <property type="match status" value="1"/>
</dbReference>
<keyword evidence="6 14" id="KW-0547">Nucleotide-binding</keyword>
<sequence length="1166" mass="132797">MSNRECQQNIRVAVRCRPTNKQELEKGVRSCVECSREKVTVRDKSMSKVFTFDHVFNQYSKQIDVYKSMVAPMIEEIIMGYNCTIFAYGQTGSGKTFTMTGERSDKLRYEWETDPLAGIIPRVLSHLFETLQSNGSDFSVRVSFLEVYNEELFDLLSATEDVTRLTIYDDVNRKGSVIVKGLREVVVLDKDDVYSVIERGIARRQTACTLLNAQSSTCNLFLTSSRSHSIFTVTVHIKEINAITSEELLRIGKLHLVDLAGSENVGRSGAVEKRAREAGSINQSLLTLGRVITSLVEHAPHVPYRESKLTRLLQDSLGGRTKTSIIATISPAMTSLEETLSTLDYAHRAKNIENRPEINARLNKTDLVKGYNEELERLRRDLEAARTKNGIFVNEENYQMLQSQLAQQRIRICGVSYYTVHDSLGGRTKTSIIATISPAMTSLEETLSTLDYAHRAKNIENRPEINARLNKTDLVKGYNEELERLRRDLEAARTKNGIFVNEENYQMLQSQLAQQRIRICELEERREILEEEIAQVQELFTVTQEELSETRMRKEEVENELIAYVKDLENLRVRFLKLKRRYEETDYLRQEHKKTESRLHEQARSLLSTTDSAVGDVNGLHQKLVRLSDLDKENRERLDTLHNSWLPERLTPVARDLQTLATQVKDFCVFVQDSTSDLKEKVMISTCNAVRVQREMVQKLRTFLANECITAANQINKFAEEQTTKVKTGRDTIIVPQFECLQKLVTSLSTGADELDRCLLNQFEAYQISNQELDYAIKQLDNFASLSSGFVHDEMKHDMAIQNQMASYRTQYGKLLNELESTTNKLKNLMASHDTQISGELSSRFSRLTEFSRSSQSEVEKLKSSLSNKQEKILHDVCKAHDSNMISINRLKEVTNTVSHNHEKLKGEVENCMNNVCESVEQFVADGPGADLLKKASIWQSVNENHSDYNLFDHTTKMIHNMSNNLFTSLQEPTRILLGLEGAGSDRSIEFSESFQAIGTNLFAIPNEMENILNRRYHTYVPTGETPQSRKFSYPTEFAKTAPYHRILKEYRSNRTIEDINNLATIPIPDEDLSYAVDCNESTFIEDQITTLQSELNKDNYDCTSVSTNGPDSGIVSEPNGVKGKTVTQQLQTSIHDSEKPTKVVNSLGKCKNNPNVSGKNQRSKR</sequence>
<dbReference type="InterPro" id="IPR047241">
    <property type="entry name" value="KIF11-like_kin_motor_dom"/>
</dbReference>
<dbReference type="CDD" id="cd01364">
    <property type="entry name" value="KISc_BimC_Eg5"/>
    <property type="match status" value="1"/>
</dbReference>
<dbReference type="GO" id="GO:0008017">
    <property type="term" value="F:microtubule binding"/>
    <property type="evidence" value="ECO:0007669"/>
    <property type="project" value="InterPro"/>
</dbReference>
<protein>
    <submittedName>
        <fullName evidence="19">Kinesin motor domain-containing protein</fullName>
    </submittedName>
</protein>
<keyword evidence="11" id="KW-0206">Cytoskeleton</keyword>
<dbReference type="InterPro" id="IPR036961">
    <property type="entry name" value="Kinesin_motor_dom_sf"/>
</dbReference>
<dbReference type="PRINTS" id="PR00380">
    <property type="entry name" value="KINESINHEAVY"/>
</dbReference>
<dbReference type="PANTHER" id="PTHR47970">
    <property type="entry name" value="KINESIN-LIKE PROTEIN KIF11"/>
    <property type="match status" value="1"/>
</dbReference>
<dbReference type="GO" id="GO:0005876">
    <property type="term" value="C:spindle microtubule"/>
    <property type="evidence" value="ECO:0007669"/>
    <property type="project" value="TreeGrafter"/>
</dbReference>
<evidence type="ECO:0000313" key="19">
    <source>
        <dbReference type="WBParaSite" id="Smp_334160.2"/>
    </source>
</evidence>
<feature type="compositionally biased region" description="Polar residues" evidence="16">
    <location>
        <begin position="1153"/>
        <end position="1166"/>
    </location>
</feature>
<evidence type="ECO:0000256" key="10">
    <source>
        <dbReference type="ARBA" id="ARBA00023175"/>
    </source>
</evidence>
<keyword evidence="7" id="KW-0498">Mitosis</keyword>
<dbReference type="InterPro" id="IPR019821">
    <property type="entry name" value="Kinesin_motor_CS"/>
</dbReference>
<dbReference type="Pfam" id="PF00225">
    <property type="entry name" value="Kinesin"/>
    <property type="match status" value="2"/>
</dbReference>
<reference evidence="19" key="2">
    <citation type="submission" date="2019-11" db="UniProtKB">
        <authorList>
            <consortium name="WormBaseParasite"/>
        </authorList>
    </citation>
    <scope>IDENTIFICATION</scope>
    <source>
        <strain evidence="19">Puerto Rican</strain>
    </source>
</reference>
<dbReference type="FunCoup" id="A0A5K4F8Z0">
    <property type="interactions" value="681"/>
</dbReference>
<feature type="coiled-coil region" evidence="15">
    <location>
        <begin position="361"/>
        <end position="388"/>
    </location>
</feature>
<comment type="subcellular location">
    <subcellularLocation>
        <location evidence="1">Cytoplasm</location>
        <location evidence="1">Cytoskeleton</location>
    </subcellularLocation>
</comment>
<evidence type="ECO:0000256" key="14">
    <source>
        <dbReference type="PROSITE-ProRule" id="PRU00283"/>
    </source>
</evidence>
<feature type="domain" description="Kinesin motor" evidence="17">
    <location>
        <begin position="422"/>
        <end position="459"/>
    </location>
</feature>
<dbReference type="PROSITE" id="PS00411">
    <property type="entry name" value="KINESIN_MOTOR_1"/>
    <property type="match status" value="1"/>
</dbReference>
<dbReference type="PROSITE" id="PS50067">
    <property type="entry name" value="KINESIN_MOTOR_2"/>
    <property type="match status" value="2"/>
</dbReference>
<evidence type="ECO:0000313" key="18">
    <source>
        <dbReference type="Proteomes" id="UP000008854"/>
    </source>
</evidence>
<dbReference type="Proteomes" id="UP000008854">
    <property type="component" value="Unassembled WGS sequence"/>
</dbReference>
<dbReference type="InterPro" id="IPR027417">
    <property type="entry name" value="P-loop_NTPase"/>
</dbReference>
<keyword evidence="8 14" id="KW-0067">ATP-binding</keyword>
<organism evidence="18 19">
    <name type="scientific">Schistosoma mansoni</name>
    <name type="common">Blood fluke</name>
    <dbReference type="NCBI Taxonomy" id="6183"/>
    <lineage>
        <taxon>Eukaryota</taxon>
        <taxon>Metazoa</taxon>
        <taxon>Spiralia</taxon>
        <taxon>Lophotrochozoa</taxon>
        <taxon>Platyhelminthes</taxon>
        <taxon>Trematoda</taxon>
        <taxon>Digenea</taxon>
        <taxon>Strigeidida</taxon>
        <taxon>Schistosomatoidea</taxon>
        <taxon>Schistosomatidae</taxon>
        <taxon>Schistosoma</taxon>
    </lineage>
</organism>
<keyword evidence="5" id="KW-0493">Microtubule</keyword>
<keyword evidence="4" id="KW-0132">Cell division</keyword>
<dbReference type="InParanoid" id="A0A5K4F8Z0"/>
<comment type="similarity">
    <text evidence="13">Belongs to the TRAFAC class myosin-kinesin ATPase superfamily. Kinesin family. KIN-5/BimC subfamily.</text>
</comment>
<keyword evidence="2" id="KW-0963">Cytoplasm</keyword>